<evidence type="ECO:0000313" key="2">
    <source>
        <dbReference type="Proteomes" id="UP001302745"/>
    </source>
</evidence>
<gene>
    <name evidence="1" type="ORF">C8A00DRAFT_35171</name>
</gene>
<dbReference type="PROSITE" id="PS51257">
    <property type="entry name" value="PROKAR_LIPOPROTEIN"/>
    <property type="match status" value="1"/>
</dbReference>
<comment type="caution">
    <text evidence="1">The sequence shown here is derived from an EMBL/GenBank/DDBJ whole genome shotgun (WGS) entry which is preliminary data.</text>
</comment>
<dbReference type="EMBL" id="MU856985">
    <property type="protein sequence ID" value="KAK4152147.1"/>
    <property type="molecule type" value="Genomic_DNA"/>
</dbReference>
<name>A0AAN6VIF2_9PEZI</name>
<sequence>MKQWLLPGPSISPADAPITATPVVSGLSTGVTACGMFLSTMTAALISASASAADVASFASLAFSKLDPGGLGIAHMWKEKDWEGVSLRASEQSGAIMDEFYRELERAQKDINYVLQVTADVASTIRDMEDEVPWFRRVRAAIWDSELKRQKRVCQRTFGILADMVEHANSTRPRLREQVNVLNILFEEMLEDEGSVGNPGKLLRKGISRLNRKFDPARAGWVFEGQGQEPRATEVGENGEGPAAALVVPTSPEQASFVKDLHTAQGAGSMVRGAFENTGKRLAKLLEMINAEEKLTTSTGKGFSRIGGRLDKAEAKSELKPILDEALSLAEKWRDEIQELLYAPGNQMAGDGR</sequence>
<protein>
    <submittedName>
        <fullName evidence="1">Uncharacterized protein</fullName>
    </submittedName>
</protein>
<dbReference type="Proteomes" id="UP001302745">
    <property type="component" value="Unassembled WGS sequence"/>
</dbReference>
<reference evidence="1" key="2">
    <citation type="submission" date="2023-05" db="EMBL/GenBank/DDBJ databases">
        <authorList>
            <consortium name="Lawrence Berkeley National Laboratory"/>
            <person name="Steindorff A."/>
            <person name="Hensen N."/>
            <person name="Bonometti L."/>
            <person name="Westerberg I."/>
            <person name="Brannstrom I.O."/>
            <person name="Guillou S."/>
            <person name="Cros-Aarteil S."/>
            <person name="Calhoun S."/>
            <person name="Haridas S."/>
            <person name="Kuo A."/>
            <person name="Mondo S."/>
            <person name="Pangilinan J."/>
            <person name="Riley R."/>
            <person name="Labutti K."/>
            <person name="Andreopoulos B."/>
            <person name="Lipzen A."/>
            <person name="Chen C."/>
            <person name="Yanf M."/>
            <person name="Daum C."/>
            <person name="Ng V."/>
            <person name="Clum A."/>
            <person name="Ohm R."/>
            <person name="Martin F."/>
            <person name="Silar P."/>
            <person name="Natvig D."/>
            <person name="Lalanne C."/>
            <person name="Gautier V."/>
            <person name="Ament-Velasquez S.L."/>
            <person name="Kruys A."/>
            <person name="Hutchinson M.I."/>
            <person name="Powell A.J."/>
            <person name="Barry K."/>
            <person name="Miller A.N."/>
            <person name="Grigoriev I.V."/>
            <person name="Debuchy R."/>
            <person name="Gladieux P."/>
            <person name="Thoren M.H."/>
            <person name="Johannesson H."/>
        </authorList>
    </citation>
    <scope>NUCLEOTIDE SEQUENCE</scope>
    <source>
        <strain evidence="1">CBS 538.74</strain>
    </source>
</reference>
<reference evidence="1" key="1">
    <citation type="journal article" date="2023" name="Mol. Phylogenet. Evol.">
        <title>Genome-scale phylogeny and comparative genomics of the fungal order Sordariales.</title>
        <authorList>
            <person name="Hensen N."/>
            <person name="Bonometti L."/>
            <person name="Westerberg I."/>
            <person name="Brannstrom I.O."/>
            <person name="Guillou S."/>
            <person name="Cros-Aarteil S."/>
            <person name="Calhoun S."/>
            <person name="Haridas S."/>
            <person name="Kuo A."/>
            <person name="Mondo S."/>
            <person name="Pangilinan J."/>
            <person name="Riley R."/>
            <person name="LaButti K."/>
            <person name="Andreopoulos B."/>
            <person name="Lipzen A."/>
            <person name="Chen C."/>
            <person name="Yan M."/>
            <person name="Daum C."/>
            <person name="Ng V."/>
            <person name="Clum A."/>
            <person name="Steindorff A."/>
            <person name="Ohm R.A."/>
            <person name="Martin F."/>
            <person name="Silar P."/>
            <person name="Natvig D.O."/>
            <person name="Lalanne C."/>
            <person name="Gautier V."/>
            <person name="Ament-Velasquez S.L."/>
            <person name="Kruys A."/>
            <person name="Hutchinson M.I."/>
            <person name="Powell A.J."/>
            <person name="Barry K."/>
            <person name="Miller A.N."/>
            <person name="Grigoriev I.V."/>
            <person name="Debuchy R."/>
            <person name="Gladieux P."/>
            <person name="Hiltunen Thoren M."/>
            <person name="Johannesson H."/>
        </authorList>
    </citation>
    <scope>NUCLEOTIDE SEQUENCE</scope>
    <source>
        <strain evidence="1">CBS 538.74</strain>
    </source>
</reference>
<accession>A0AAN6VIF2</accession>
<dbReference type="AlphaFoldDB" id="A0AAN6VIF2"/>
<proteinExistence type="predicted"/>
<keyword evidence="2" id="KW-1185">Reference proteome</keyword>
<organism evidence="1 2">
    <name type="scientific">Chaetomidium leptoderma</name>
    <dbReference type="NCBI Taxonomy" id="669021"/>
    <lineage>
        <taxon>Eukaryota</taxon>
        <taxon>Fungi</taxon>
        <taxon>Dikarya</taxon>
        <taxon>Ascomycota</taxon>
        <taxon>Pezizomycotina</taxon>
        <taxon>Sordariomycetes</taxon>
        <taxon>Sordariomycetidae</taxon>
        <taxon>Sordariales</taxon>
        <taxon>Chaetomiaceae</taxon>
        <taxon>Chaetomidium</taxon>
    </lineage>
</organism>
<evidence type="ECO:0000313" key="1">
    <source>
        <dbReference type="EMBL" id="KAK4152147.1"/>
    </source>
</evidence>